<name>A0A0B7NHB5_9FUNG</name>
<evidence type="ECO:0000256" key="1">
    <source>
        <dbReference type="SAM" id="MobiDB-lite"/>
    </source>
</evidence>
<feature type="region of interest" description="Disordered" evidence="1">
    <location>
        <begin position="44"/>
        <end position="66"/>
    </location>
</feature>
<accession>A0A0B7NHB5</accession>
<sequence>MNTHWKKLKFVLFPPTKLTSSNKTSIHPDYNCSTKQDINDYYTEEDAQQSRPSSSSSSVTKVNQEQKLSIHSQSTVRCSTLYIPKSCSTLIESLGHDDDAGNGLPLYMQHIISEDTDQNPAHHHTNNHGKKEIKSALKRCMLPFKIHYELEWPISTQGTQAAEKSCWLQLDTHTSNGIERVRKLGYTDLDVRLDDNLTRYINSTIAGGENNDNMIIQVLFDPNGPTDSPTDDRQEQLLRLRRVYWWSTSYNIARTFLPSQ</sequence>
<dbReference type="EMBL" id="LN733737">
    <property type="protein sequence ID" value="CEP17931.1"/>
    <property type="molecule type" value="Genomic_DNA"/>
</dbReference>
<keyword evidence="3" id="KW-1185">Reference proteome</keyword>
<dbReference type="Proteomes" id="UP000054107">
    <property type="component" value="Unassembled WGS sequence"/>
</dbReference>
<proteinExistence type="predicted"/>
<protein>
    <submittedName>
        <fullName evidence="2">Uncharacterized protein</fullName>
    </submittedName>
</protein>
<evidence type="ECO:0000313" key="3">
    <source>
        <dbReference type="Proteomes" id="UP000054107"/>
    </source>
</evidence>
<gene>
    <name evidence="2" type="primary">PARPA_12231.1 scaffold 44939</name>
</gene>
<dbReference type="AlphaFoldDB" id="A0A0B7NHB5"/>
<dbReference type="OrthoDB" id="2289044at2759"/>
<evidence type="ECO:0000313" key="2">
    <source>
        <dbReference type="EMBL" id="CEP17931.1"/>
    </source>
</evidence>
<organism evidence="2 3">
    <name type="scientific">Parasitella parasitica</name>
    <dbReference type="NCBI Taxonomy" id="35722"/>
    <lineage>
        <taxon>Eukaryota</taxon>
        <taxon>Fungi</taxon>
        <taxon>Fungi incertae sedis</taxon>
        <taxon>Mucoromycota</taxon>
        <taxon>Mucoromycotina</taxon>
        <taxon>Mucoromycetes</taxon>
        <taxon>Mucorales</taxon>
        <taxon>Mucorineae</taxon>
        <taxon>Mucoraceae</taxon>
        <taxon>Parasitella</taxon>
    </lineage>
</organism>
<reference evidence="2 3" key="1">
    <citation type="submission" date="2014-09" db="EMBL/GenBank/DDBJ databases">
        <authorList>
            <person name="Ellenberger Sabrina"/>
        </authorList>
    </citation>
    <scope>NUCLEOTIDE SEQUENCE [LARGE SCALE GENOMIC DNA]</scope>
    <source>
        <strain evidence="2 3">CBS 412.66</strain>
    </source>
</reference>